<accession>A0A5B7FGY3</accession>
<keyword evidence="2" id="KW-1185">Reference proteome</keyword>
<protein>
    <submittedName>
        <fullName evidence="1">Uncharacterized protein</fullName>
    </submittedName>
</protein>
<dbReference type="EMBL" id="VSRR010006889">
    <property type="protein sequence ID" value="MPC45772.1"/>
    <property type="molecule type" value="Genomic_DNA"/>
</dbReference>
<evidence type="ECO:0000313" key="2">
    <source>
        <dbReference type="Proteomes" id="UP000324222"/>
    </source>
</evidence>
<dbReference type="AlphaFoldDB" id="A0A5B7FGY3"/>
<evidence type="ECO:0000313" key="1">
    <source>
        <dbReference type="EMBL" id="MPC45772.1"/>
    </source>
</evidence>
<comment type="caution">
    <text evidence="1">The sequence shown here is derived from an EMBL/GenBank/DDBJ whole genome shotgun (WGS) entry which is preliminary data.</text>
</comment>
<gene>
    <name evidence="1" type="ORF">E2C01_039477</name>
</gene>
<organism evidence="1 2">
    <name type="scientific">Portunus trituberculatus</name>
    <name type="common">Swimming crab</name>
    <name type="synonym">Neptunus trituberculatus</name>
    <dbReference type="NCBI Taxonomy" id="210409"/>
    <lineage>
        <taxon>Eukaryota</taxon>
        <taxon>Metazoa</taxon>
        <taxon>Ecdysozoa</taxon>
        <taxon>Arthropoda</taxon>
        <taxon>Crustacea</taxon>
        <taxon>Multicrustacea</taxon>
        <taxon>Malacostraca</taxon>
        <taxon>Eumalacostraca</taxon>
        <taxon>Eucarida</taxon>
        <taxon>Decapoda</taxon>
        <taxon>Pleocyemata</taxon>
        <taxon>Brachyura</taxon>
        <taxon>Eubrachyura</taxon>
        <taxon>Portunoidea</taxon>
        <taxon>Portunidae</taxon>
        <taxon>Portuninae</taxon>
        <taxon>Portunus</taxon>
    </lineage>
</organism>
<dbReference type="Proteomes" id="UP000324222">
    <property type="component" value="Unassembled WGS sequence"/>
</dbReference>
<name>A0A5B7FGY3_PORTR</name>
<reference evidence="1 2" key="1">
    <citation type="submission" date="2019-05" db="EMBL/GenBank/DDBJ databases">
        <title>Another draft genome of Portunus trituberculatus and its Hox gene families provides insights of decapod evolution.</title>
        <authorList>
            <person name="Jeong J.-H."/>
            <person name="Song I."/>
            <person name="Kim S."/>
            <person name="Choi T."/>
            <person name="Kim D."/>
            <person name="Ryu S."/>
            <person name="Kim W."/>
        </authorList>
    </citation>
    <scope>NUCLEOTIDE SEQUENCE [LARGE SCALE GENOMIC DNA]</scope>
    <source>
        <tissue evidence="1">Muscle</tissue>
    </source>
</reference>
<proteinExistence type="predicted"/>
<sequence length="139" mass="15040">MMLNKDEKEGQLYNTWRCAVLKSSPAELVAVHRYSPDCSGLRFMILSTPVSVFTWKSSPFSSGTLLLSTQEYSGAGFPVAPHSNTASLCSFPVMFCGGMLMTGGMFTSTCISICFMEPRAGTLALHRYVPSSASVTSLM</sequence>